<name>A0A1F6XK36_9BACT</name>
<gene>
    <name evidence="1" type="ORF">A3A03_00275</name>
</gene>
<accession>A0A1F6XK36</accession>
<evidence type="ECO:0000313" key="1">
    <source>
        <dbReference type="EMBL" id="OGI94495.1"/>
    </source>
</evidence>
<protein>
    <submittedName>
        <fullName evidence="1">Uncharacterized protein</fullName>
    </submittedName>
</protein>
<reference evidence="1 2" key="1">
    <citation type="journal article" date="2016" name="Nat. Commun.">
        <title>Thousands of microbial genomes shed light on interconnected biogeochemical processes in an aquifer system.</title>
        <authorList>
            <person name="Anantharaman K."/>
            <person name="Brown C.T."/>
            <person name="Hug L.A."/>
            <person name="Sharon I."/>
            <person name="Castelle C.J."/>
            <person name="Probst A.J."/>
            <person name="Thomas B.C."/>
            <person name="Singh A."/>
            <person name="Wilkins M.J."/>
            <person name="Karaoz U."/>
            <person name="Brodie E.L."/>
            <person name="Williams K.H."/>
            <person name="Hubbard S.S."/>
            <person name="Banfield J.F."/>
        </authorList>
    </citation>
    <scope>NUCLEOTIDE SEQUENCE [LARGE SCALE GENOMIC DNA]</scope>
</reference>
<organism evidence="1 2">
    <name type="scientific">Candidatus Nomurabacteria bacterium RIFCSPLOWO2_01_FULL_40_18</name>
    <dbReference type="NCBI Taxonomy" id="1801773"/>
    <lineage>
        <taxon>Bacteria</taxon>
        <taxon>Candidatus Nomuraibacteriota</taxon>
    </lineage>
</organism>
<proteinExistence type="predicted"/>
<dbReference type="EMBL" id="MFUX01000022">
    <property type="protein sequence ID" value="OGI94495.1"/>
    <property type="molecule type" value="Genomic_DNA"/>
</dbReference>
<dbReference type="Proteomes" id="UP000176629">
    <property type="component" value="Unassembled WGS sequence"/>
</dbReference>
<evidence type="ECO:0000313" key="2">
    <source>
        <dbReference type="Proteomes" id="UP000176629"/>
    </source>
</evidence>
<comment type="caution">
    <text evidence="1">The sequence shown here is derived from an EMBL/GenBank/DDBJ whole genome shotgun (WGS) entry which is preliminary data.</text>
</comment>
<sequence length="103" mass="11602">MTKYLIILGIVILAWCPWLKAEDAMQIVDARVAEMQAENEDLCAMTVDKNSITKVPFGYTEEVSYDCSITDPEYGVLKSRGRVFITFYKGLLGMPSKTVKGQR</sequence>
<dbReference type="AlphaFoldDB" id="A0A1F6XK36"/>